<proteinExistence type="predicted"/>
<reference evidence="2 3" key="1">
    <citation type="submission" date="2014-02" db="EMBL/GenBank/DDBJ databases">
        <title>The genome sequence of Colletotrichum nymphaeae SA-01.</title>
        <authorList>
            <person name="Baroncelli R."/>
            <person name="Thon M.R."/>
        </authorList>
    </citation>
    <scope>NUCLEOTIDE SEQUENCE [LARGE SCALE GENOMIC DNA]</scope>
    <source>
        <strain evidence="2 3">SA-01</strain>
    </source>
</reference>
<sequence length="594" mass="67294">MNTSFFIEDGPAIQIAARACDDQLHDMIQTTHRGQTALRELQQRFLAWANNSGVFAEPQLCLDARLSGHKPPQLIILKMLKLIQRNLETARSNTIIVQEGRPESRSGGRFQETAVQLNDTEQPGQDLDIKYLNSAFKGISGAVERLNRVAALISKSSKSSRPARVEEFIRRNPQDSETETLITVMVSSKFQDIPGLLKKQLIRSMIYRIQRLDYECDRRERVYNTHAGEDHTSAWHDDEKASTYHQTIFNEGYHAMQSERTSSMSTAATGTETKIQYPRQPKAETSEDITRKSQSQRNMGIRRINQALRVLRRHVDGDVEPFVCISEKCAYPPPTFAKLTTWRTHMETKHGRDWMHRSHRSPDSKYEQRPICFMCKEIILEQEPQRGQSAGLSESINTPRSAMTPEGPTPKYRRRQVQFADDNLESKADSKSQLKEVEATSIYPNQRNLSRHIARHLQSLCYQSIGIGVHDEETEDGGTGDEGTGDEGTGDEGTGDEGTKNDDNIEGGVDRGKNERASSDDLGHSSSQDRKEEDVSVESQKKNSQTDTSSSWKPAQKNEFRATDIITHRYANVDVLQRMLVSFGIPKTDIRIRV</sequence>
<feature type="region of interest" description="Disordered" evidence="1">
    <location>
        <begin position="277"/>
        <end position="298"/>
    </location>
</feature>
<feature type="compositionally biased region" description="Polar residues" evidence="1">
    <location>
        <begin position="385"/>
        <end position="401"/>
    </location>
</feature>
<accession>A0A135U7C0</accession>
<dbReference type="Proteomes" id="UP000070054">
    <property type="component" value="Unassembled WGS sequence"/>
</dbReference>
<feature type="region of interest" description="Disordered" evidence="1">
    <location>
        <begin position="384"/>
        <end position="413"/>
    </location>
</feature>
<dbReference type="PANTHER" id="PTHR35391:SF5">
    <property type="entry name" value="DUF6590 DOMAIN-CONTAINING PROTEIN"/>
    <property type="match status" value="1"/>
</dbReference>
<feature type="compositionally biased region" description="Acidic residues" evidence="1">
    <location>
        <begin position="472"/>
        <end position="495"/>
    </location>
</feature>
<dbReference type="EMBL" id="JEMN01000791">
    <property type="protein sequence ID" value="KXH56301.1"/>
    <property type="molecule type" value="Genomic_DNA"/>
</dbReference>
<organism evidence="2 3">
    <name type="scientific">Colletotrichum nymphaeae SA-01</name>
    <dbReference type="NCBI Taxonomy" id="1460502"/>
    <lineage>
        <taxon>Eukaryota</taxon>
        <taxon>Fungi</taxon>
        <taxon>Dikarya</taxon>
        <taxon>Ascomycota</taxon>
        <taxon>Pezizomycotina</taxon>
        <taxon>Sordariomycetes</taxon>
        <taxon>Hypocreomycetidae</taxon>
        <taxon>Glomerellales</taxon>
        <taxon>Glomerellaceae</taxon>
        <taxon>Colletotrichum</taxon>
        <taxon>Colletotrichum acutatum species complex</taxon>
    </lineage>
</organism>
<feature type="region of interest" description="Disordered" evidence="1">
    <location>
        <begin position="470"/>
        <end position="557"/>
    </location>
</feature>
<gene>
    <name evidence="2" type="ORF">CNYM01_00181</name>
</gene>
<name>A0A135U7C0_9PEZI</name>
<evidence type="ECO:0000313" key="3">
    <source>
        <dbReference type="Proteomes" id="UP000070054"/>
    </source>
</evidence>
<dbReference type="AlphaFoldDB" id="A0A135U7C0"/>
<feature type="compositionally biased region" description="Basic and acidic residues" evidence="1">
    <location>
        <begin position="281"/>
        <end position="291"/>
    </location>
</feature>
<evidence type="ECO:0000256" key="1">
    <source>
        <dbReference type="SAM" id="MobiDB-lite"/>
    </source>
</evidence>
<dbReference type="OrthoDB" id="4851216at2759"/>
<comment type="caution">
    <text evidence="2">The sequence shown here is derived from an EMBL/GenBank/DDBJ whole genome shotgun (WGS) entry which is preliminary data.</text>
</comment>
<keyword evidence="3" id="KW-1185">Reference proteome</keyword>
<feature type="compositionally biased region" description="Polar residues" evidence="1">
    <location>
        <begin position="542"/>
        <end position="553"/>
    </location>
</feature>
<dbReference type="PANTHER" id="PTHR35391">
    <property type="entry name" value="C2H2-TYPE DOMAIN-CONTAINING PROTEIN-RELATED"/>
    <property type="match status" value="1"/>
</dbReference>
<evidence type="ECO:0000313" key="2">
    <source>
        <dbReference type="EMBL" id="KXH56301.1"/>
    </source>
</evidence>
<evidence type="ECO:0008006" key="4">
    <source>
        <dbReference type="Google" id="ProtNLM"/>
    </source>
</evidence>
<protein>
    <recommendedName>
        <fullName evidence="4">C2H2-type domain-containing protein</fullName>
    </recommendedName>
</protein>
<feature type="compositionally biased region" description="Basic and acidic residues" evidence="1">
    <location>
        <begin position="497"/>
        <end position="534"/>
    </location>
</feature>